<reference evidence="8 9" key="1">
    <citation type="submission" date="2018-03" db="EMBL/GenBank/DDBJ databases">
        <title>Genome sequence of Clostridium thermopalmarium DSM 5974.</title>
        <authorList>
            <person name="Poehlein A."/>
            <person name="Daniel R."/>
        </authorList>
    </citation>
    <scope>NUCLEOTIDE SEQUENCE [LARGE SCALE GENOMIC DNA]</scope>
    <source>
        <strain evidence="8 9">DSM 5974</strain>
    </source>
</reference>
<dbReference type="Proteomes" id="UP000239614">
    <property type="component" value="Unassembled WGS sequence"/>
</dbReference>
<name>A0A2T0AKM9_9CLOT</name>
<evidence type="ECO:0000256" key="4">
    <source>
        <dbReference type="ARBA" id="ARBA00022989"/>
    </source>
</evidence>
<dbReference type="PROSITE" id="PS50850">
    <property type="entry name" value="MFS"/>
    <property type="match status" value="1"/>
</dbReference>
<dbReference type="EMBL" id="PVXN01000068">
    <property type="protein sequence ID" value="PRR69125.1"/>
    <property type="molecule type" value="Genomic_DNA"/>
</dbReference>
<dbReference type="GO" id="GO:0005886">
    <property type="term" value="C:plasma membrane"/>
    <property type="evidence" value="ECO:0007669"/>
    <property type="project" value="UniProtKB-SubCell"/>
</dbReference>
<organism evidence="8 9">
    <name type="scientific">Clostridium thermopalmarium DSM 5974</name>
    <dbReference type="NCBI Taxonomy" id="1121340"/>
    <lineage>
        <taxon>Bacteria</taxon>
        <taxon>Bacillati</taxon>
        <taxon>Bacillota</taxon>
        <taxon>Clostridia</taxon>
        <taxon>Eubacteriales</taxon>
        <taxon>Clostridiaceae</taxon>
        <taxon>Clostridium</taxon>
    </lineage>
</organism>
<dbReference type="InterPro" id="IPR052714">
    <property type="entry name" value="MFS_Exporter"/>
</dbReference>
<evidence type="ECO:0000259" key="7">
    <source>
        <dbReference type="PROSITE" id="PS50850"/>
    </source>
</evidence>
<dbReference type="InterPro" id="IPR036259">
    <property type="entry name" value="MFS_trans_sf"/>
</dbReference>
<dbReference type="OrthoDB" id="9814001at2"/>
<dbReference type="PANTHER" id="PTHR23531">
    <property type="entry name" value="QUINOLENE RESISTANCE PROTEIN NORA"/>
    <property type="match status" value="1"/>
</dbReference>
<dbReference type="InterPro" id="IPR011701">
    <property type="entry name" value="MFS"/>
</dbReference>
<dbReference type="PANTHER" id="PTHR23531:SF2">
    <property type="entry name" value="PERMEASE"/>
    <property type="match status" value="1"/>
</dbReference>
<feature type="transmembrane region" description="Helical" evidence="6">
    <location>
        <begin position="131"/>
        <end position="150"/>
    </location>
</feature>
<keyword evidence="9" id="KW-1185">Reference proteome</keyword>
<keyword evidence="4 6" id="KW-1133">Transmembrane helix</keyword>
<feature type="domain" description="Major facilitator superfamily (MFS) profile" evidence="7">
    <location>
        <begin position="1"/>
        <end position="173"/>
    </location>
</feature>
<dbReference type="Pfam" id="PF07690">
    <property type="entry name" value="MFS_1"/>
    <property type="match status" value="1"/>
</dbReference>
<dbReference type="AlphaFoldDB" id="A0A2T0AKM9"/>
<keyword evidence="5 6" id="KW-0472">Membrane</keyword>
<evidence type="ECO:0000313" key="8">
    <source>
        <dbReference type="EMBL" id="PRR69125.1"/>
    </source>
</evidence>
<dbReference type="InterPro" id="IPR020846">
    <property type="entry name" value="MFS_dom"/>
</dbReference>
<protein>
    <submittedName>
        <fullName evidence="8">Tetracycline resistance protein, class B</fullName>
    </submittedName>
</protein>
<evidence type="ECO:0000256" key="2">
    <source>
        <dbReference type="ARBA" id="ARBA00022448"/>
    </source>
</evidence>
<dbReference type="Gene3D" id="1.20.1250.20">
    <property type="entry name" value="MFS general substrate transporter like domains"/>
    <property type="match status" value="1"/>
</dbReference>
<feature type="transmembrane region" description="Helical" evidence="6">
    <location>
        <begin position="66"/>
        <end position="88"/>
    </location>
</feature>
<dbReference type="GO" id="GO:0022857">
    <property type="term" value="F:transmembrane transporter activity"/>
    <property type="evidence" value="ECO:0007669"/>
    <property type="project" value="InterPro"/>
</dbReference>
<feature type="transmembrane region" description="Helical" evidence="6">
    <location>
        <begin position="43"/>
        <end position="60"/>
    </location>
</feature>
<sequence>MICLDRVGNINEFKYFFLIYAAMLIVSRPAAGKIQDKVGDNAICYPCIIAQTVGILLIAWKPCMITIIICALCGALGYGTLNSTLNVIVNRQVSDERRPFAVSTYWAFSDLGVGIAPAILGAIATASNYHVLYYVAALISLIAFPIYWGVWGRRQYNLEDITQTTGTIESENE</sequence>
<gene>
    <name evidence="8" type="primary">tetA_2</name>
    <name evidence="8" type="ORF">CPAL_26430</name>
</gene>
<proteinExistence type="predicted"/>
<evidence type="ECO:0000256" key="6">
    <source>
        <dbReference type="SAM" id="Phobius"/>
    </source>
</evidence>
<keyword evidence="3 6" id="KW-0812">Transmembrane</keyword>
<dbReference type="SUPFAM" id="SSF103473">
    <property type="entry name" value="MFS general substrate transporter"/>
    <property type="match status" value="1"/>
</dbReference>
<feature type="transmembrane region" description="Helical" evidence="6">
    <location>
        <begin position="100"/>
        <end position="125"/>
    </location>
</feature>
<keyword evidence="2" id="KW-0813">Transport</keyword>
<dbReference type="RefSeq" id="WP_106024816.1">
    <property type="nucleotide sequence ID" value="NZ_QEQN01000004.1"/>
</dbReference>
<comment type="caution">
    <text evidence="8">The sequence shown here is derived from an EMBL/GenBank/DDBJ whole genome shotgun (WGS) entry which is preliminary data.</text>
</comment>
<accession>A0A2T0AKM9</accession>
<evidence type="ECO:0000256" key="1">
    <source>
        <dbReference type="ARBA" id="ARBA00004651"/>
    </source>
</evidence>
<feature type="transmembrane region" description="Helical" evidence="6">
    <location>
        <begin position="15"/>
        <end position="31"/>
    </location>
</feature>
<evidence type="ECO:0000313" key="9">
    <source>
        <dbReference type="Proteomes" id="UP000239614"/>
    </source>
</evidence>
<evidence type="ECO:0000256" key="5">
    <source>
        <dbReference type="ARBA" id="ARBA00023136"/>
    </source>
</evidence>
<evidence type="ECO:0000256" key="3">
    <source>
        <dbReference type="ARBA" id="ARBA00022692"/>
    </source>
</evidence>
<comment type="subcellular location">
    <subcellularLocation>
        <location evidence="1">Cell membrane</location>
        <topology evidence="1">Multi-pass membrane protein</topology>
    </subcellularLocation>
</comment>